<dbReference type="Gene3D" id="3.40.50.450">
    <property type="match status" value="1"/>
</dbReference>
<organism evidence="4 5">
    <name type="scientific">Segatella oris</name>
    <dbReference type="NCBI Taxonomy" id="28135"/>
    <lineage>
        <taxon>Bacteria</taxon>
        <taxon>Pseudomonadati</taxon>
        <taxon>Bacteroidota</taxon>
        <taxon>Bacteroidia</taxon>
        <taxon>Bacteroidales</taxon>
        <taxon>Prevotellaceae</taxon>
        <taxon>Segatella</taxon>
    </lineage>
</organism>
<name>A0A3S4TDA5_9BACT</name>
<dbReference type="NCBIfam" id="TIGR00730">
    <property type="entry name" value="Rossman fold protein, TIGR00730 family"/>
    <property type="match status" value="1"/>
</dbReference>
<gene>
    <name evidence="4" type="primary">yvdD_1</name>
    <name evidence="4" type="ORF">NCTC13071_00430</name>
</gene>
<dbReference type="GO" id="GO:0008714">
    <property type="term" value="F:AMP nucleosidase activity"/>
    <property type="evidence" value="ECO:0007669"/>
    <property type="project" value="UniProtKB-EC"/>
</dbReference>
<evidence type="ECO:0000256" key="1">
    <source>
        <dbReference type="ARBA" id="ARBA00000274"/>
    </source>
</evidence>
<evidence type="ECO:0000313" key="5">
    <source>
        <dbReference type="Proteomes" id="UP000274578"/>
    </source>
</evidence>
<comment type="catalytic activity">
    <reaction evidence="1">
        <text>AMP + H2O = D-ribose 5-phosphate + adenine</text>
        <dbReference type="Rhea" id="RHEA:20129"/>
        <dbReference type="ChEBI" id="CHEBI:15377"/>
        <dbReference type="ChEBI" id="CHEBI:16708"/>
        <dbReference type="ChEBI" id="CHEBI:78346"/>
        <dbReference type="ChEBI" id="CHEBI:456215"/>
        <dbReference type="EC" id="3.2.2.4"/>
    </reaction>
</comment>
<dbReference type="EC" id="3.2.2.n1" evidence="3"/>
<keyword evidence="3" id="KW-0203">Cytokinin biosynthesis</keyword>
<dbReference type="KEGG" id="poc:NCTC13071_00430"/>
<evidence type="ECO:0000256" key="2">
    <source>
        <dbReference type="ARBA" id="ARBA00006763"/>
    </source>
</evidence>
<accession>A0A3S4TDA5</accession>
<dbReference type="InterPro" id="IPR005269">
    <property type="entry name" value="LOG"/>
</dbReference>
<comment type="similarity">
    <text evidence="2 3">Belongs to the LOG family.</text>
</comment>
<keyword evidence="3" id="KW-0378">Hydrolase</keyword>
<dbReference type="EMBL" id="LR134384">
    <property type="protein sequence ID" value="VEH14453.1"/>
    <property type="molecule type" value="Genomic_DNA"/>
</dbReference>
<dbReference type="Pfam" id="PF03641">
    <property type="entry name" value="Lysine_decarbox"/>
    <property type="match status" value="1"/>
</dbReference>
<dbReference type="GeneID" id="85011342"/>
<reference evidence="4 5" key="1">
    <citation type="submission" date="2018-12" db="EMBL/GenBank/DDBJ databases">
        <authorList>
            <consortium name="Pathogen Informatics"/>
        </authorList>
    </citation>
    <scope>NUCLEOTIDE SEQUENCE [LARGE SCALE GENOMIC DNA]</scope>
    <source>
        <strain evidence="4 5">NCTC13071</strain>
    </source>
</reference>
<dbReference type="SUPFAM" id="SSF102405">
    <property type="entry name" value="MCP/YpsA-like"/>
    <property type="match status" value="1"/>
</dbReference>
<dbReference type="GO" id="GO:0005829">
    <property type="term" value="C:cytosol"/>
    <property type="evidence" value="ECO:0007669"/>
    <property type="project" value="TreeGrafter"/>
</dbReference>
<proteinExistence type="inferred from homology"/>
<sequence>MKIGVFCSANNQIDADYFRLTEDLGAWMAREGHSVVYGGCNCGLMETIGKAVHDGGQMAIGVVPRIVEKGGRVSSSVDVNIACDNLSDRKDLILAQSDVLIALPGGIGTLDEVFTVAASHTIGYHAKKVILYNMNGFYDSLIVMLNDLQGCGMIRGKWTDYIQVATSLDEIAALIARI</sequence>
<dbReference type="InterPro" id="IPR031100">
    <property type="entry name" value="LOG_fam"/>
</dbReference>
<protein>
    <recommendedName>
        <fullName evidence="3">Cytokinin riboside 5'-monophosphate phosphoribohydrolase</fullName>
        <ecNumber evidence="3">3.2.2.n1</ecNumber>
    </recommendedName>
</protein>
<dbReference type="GO" id="GO:0009691">
    <property type="term" value="P:cytokinin biosynthetic process"/>
    <property type="evidence" value="ECO:0007669"/>
    <property type="project" value="UniProtKB-UniRule"/>
</dbReference>
<dbReference type="Proteomes" id="UP000274578">
    <property type="component" value="Chromosome 1"/>
</dbReference>
<dbReference type="AlphaFoldDB" id="A0A3S4TDA5"/>
<dbReference type="PANTHER" id="PTHR31223:SF70">
    <property type="entry name" value="LOG FAMILY PROTEIN YJL055W"/>
    <property type="match status" value="1"/>
</dbReference>
<dbReference type="PANTHER" id="PTHR31223">
    <property type="entry name" value="LOG FAMILY PROTEIN YJL055W"/>
    <property type="match status" value="1"/>
</dbReference>
<evidence type="ECO:0000313" key="4">
    <source>
        <dbReference type="EMBL" id="VEH14453.1"/>
    </source>
</evidence>
<evidence type="ECO:0000256" key="3">
    <source>
        <dbReference type="RuleBase" id="RU363015"/>
    </source>
</evidence>
<dbReference type="RefSeq" id="WP_018919771.1">
    <property type="nucleotide sequence ID" value="NZ_LR134384.1"/>
</dbReference>